<feature type="compositionally biased region" description="Basic and acidic residues" evidence="1">
    <location>
        <begin position="55"/>
        <end position="69"/>
    </location>
</feature>
<dbReference type="Proteomes" id="UP000320735">
    <property type="component" value="Unassembled WGS sequence"/>
</dbReference>
<comment type="caution">
    <text evidence="2">The sequence shown here is derived from an EMBL/GenBank/DDBJ whole genome shotgun (WGS) entry which is preliminary data.</text>
</comment>
<evidence type="ECO:0000313" key="2">
    <source>
        <dbReference type="EMBL" id="TWU07170.1"/>
    </source>
</evidence>
<organism evidence="2 3">
    <name type="scientific">Symmachiella macrocystis</name>
    <dbReference type="NCBI Taxonomy" id="2527985"/>
    <lineage>
        <taxon>Bacteria</taxon>
        <taxon>Pseudomonadati</taxon>
        <taxon>Planctomycetota</taxon>
        <taxon>Planctomycetia</taxon>
        <taxon>Planctomycetales</taxon>
        <taxon>Planctomycetaceae</taxon>
        <taxon>Symmachiella</taxon>
    </lineage>
</organism>
<name>A0A5C6B5F2_9PLAN</name>
<evidence type="ECO:0000313" key="3">
    <source>
        <dbReference type="Proteomes" id="UP000320735"/>
    </source>
</evidence>
<evidence type="ECO:0000256" key="1">
    <source>
        <dbReference type="SAM" id="MobiDB-lite"/>
    </source>
</evidence>
<dbReference type="EMBL" id="SJPP01000003">
    <property type="protein sequence ID" value="TWU07170.1"/>
    <property type="molecule type" value="Genomic_DNA"/>
</dbReference>
<sequence>MNPERMFSKEVFVIVYQHSGKAKLLLSRFFHLACSHPMVLVSVLVHRGSAGASPSHDEDTICETGKRTT</sequence>
<feature type="region of interest" description="Disordered" evidence="1">
    <location>
        <begin position="49"/>
        <end position="69"/>
    </location>
</feature>
<keyword evidence="3" id="KW-1185">Reference proteome</keyword>
<protein>
    <submittedName>
        <fullName evidence="2">Uncharacterized protein</fullName>
    </submittedName>
</protein>
<proteinExistence type="predicted"/>
<reference evidence="2 3" key="1">
    <citation type="submission" date="2019-02" db="EMBL/GenBank/DDBJ databases">
        <title>Deep-cultivation of Planctomycetes and their phenomic and genomic characterization uncovers novel biology.</title>
        <authorList>
            <person name="Wiegand S."/>
            <person name="Jogler M."/>
            <person name="Boedeker C."/>
            <person name="Pinto D."/>
            <person name="Vollmers J."/>
            <person name="Rivas-Marin E."/>
            <person name="Kohn T."/>
            <person name="Peeters S.H."/>
            <person name="Heuer A."/>
            <person name="Rast P."/>
            <person name="Oberbeckmann S."/>
            <person name="Bunk B."/>
            <person name="Jeske O."/>
            <person name="Meyerdierks A."/>
            <person name="Storesund J.E."/>
            <person name="Kallscheuer N."/>
            <person name="Luecker S."/>
            <person name="Lage O.M."/>
            <person name="Pohl T."/>
            <person name="Merkel B.J."/>
            <person name="Hornburger P."/>
            <person name="Mueller R.-W."/>
            <person name="Bruemmer F."/>
            <person name="Labrenz M."/>
            <person name="Spormann A.M."/>
            <person name="Op Den Camp H."/>
            <person name="Overmann J."/>
            <person name="Amann R."/>
            <person name="Jetten M.S.M."/>
            <person name="Mascher T."/>
            <person name="Medema M.H."/>
            <person name="Devos D.P."/>
            <person name="Kaster A.-K."/>
            <person name="Ovreas L."/>
            <person name="Rohde M."/>
            <person name="Galperin M.Y."/>
            <person name="Jogler C."/>
        </authorList>
    </citation>
    <scope>NUCLEOTIDE SEQUENCE [LARGE SCALE GENOMIC DNA]</scope>
    <source>
        <strain evidence="2 3">CA54</strain>
    </source>
</reference>
<dbReference type="AlphaFoldDB" id="A0A5C6B5F2"/>
<accession>A0A5C6B5F2</accession>
<gene>
    <name evidence="2" type="ORF">CA54_55750</name>
</gene>